<dbReference type="EMBL" id="PQFF01000020">
    <property type="protein sequence ID" value="RHZ88425.1"/>
    <property type="molecule type" value="Genomic_DNA"/>
</dbReference>
<gene>
    <name evidence="1" type="ORF">Glove_22g37</name>
</gene>
<comment type="caution">
    <text evidence="1">The sequence shown here is derived from an EMBL/GenBank/DDBJ whole genome shotgun (WGS) entry which is preliminary data.</text>
</comment>
<reference evidence="1 2" key="1">
    <citation type="submission" date="2018-08" db="EMBL/GenBank/DDBJ databases">
        <title>Genome and evolution of the arbuscular mycorrhizal fungus Diversispora epigaea (formerly Glomus versiforme) and its bacterial endosymbionts.</title>
        <authorList>
            <person name="Sun X."/>
            <person name="Fei Z."/>
            <person name="Harrison M."/>
        </authorList>
    </citation>
    <scope>NUCLEOTIDE SEQUENCE [LARGE SCALE GENOMIC DNA]</scope>
    <source>
        <strain evidence="1 2">IT104</strain>
    </source>
</reference>
<organism evidence="1 2">
    <name type="scientific">Diversispora epigaea</name>
    <dbReference type="NCBI Taxonomy" id="1348612"/>
    <lineage>
        <taxon>Eukaryota</taxon>
        <taxon>Fungi</taxon>
        <taxon>Fungi incertae sedis</taxon>
        <taxon>Mucoromycota</taxon>
        <taxon>Glomeromycotina</taxon>
        <taxon>Glomeromycetes</taxon>
        <taxon>Diversisporales</taxon>
        <taxon>Diversisporaceae</taxon>
        <taxon>Diversispora</taxon>
    </lineage>
</organism>
<evidence type="ECO:0000313" key="2">
    <source>
        <dbReference type="Proteomes" id="UP000266861"/>
    </source>
</evidence>
<proteinExistence type="predicted"/>
<dbReference type="Proteomes" id="UP000266861">
    <property type="component" value="Unassembled WGS sequence"/>
</dbReference>
<keyword evidence="2" id="KW-1185">Reference proteome</keyword>
<name>A0A397JJ93_9GLOM</name>
<accession>A0A397JJ93</accession>
<sequence length="152" mass="17706">MTIYIKELEKALFTNVQTIHVPKIDFGFLSKQFENLSAFSYYDVGESQSKTHIENVYHAFCLGMLIVANDRGYIIDSSQEYGLRRCDLKIVPKSGVEVDLPEVKKLLEIGISLKGKNACVLRHRFRRTEEGTWKKEQEHTKLIFKVWMFQLT</sequence>
<protein>
    <submittedName>
        <fullName evidence="1">Uncharacterized protein</fullName>
    </submittedName>
</protein>
<dbReference type="OrthoDB" id="2391409at2759"/>
<evidence type="ECO:0000313" key="1">
    <source>
        <dbReference type="EMBL" id="RHZ88425.1"/>
    </source>
</evidence>
<dbReference type="AlphaFoldDB" id="A0A397JJ93"/>